<dbReference type="Pfam" id="PF00777">
    <property type="entry name" value="Glyco_transf_29"/>
    <property type="match status" value="1"/>
</dbReference>
<keyword evidence="4" id="KW-0808">Transferase</keyword>
<protein>
    <recommendedName>
        <fullName evidence="14">Lactosylceramide alpha-2,3-sialyltransferase</fullName>
        <ecNumber evidence="13">2.4.3.9</ecNumber>
    </recommendedName>
    <alternativeName>
        <fullName evidence="15">CMP-NeuAc:lactosylceramide alpha-2,3-sialyltransferase</fullName>
    </alternativeName>
    <alternativeName>
        <fullName evidence="18">Ganglioside GM3 synthase</fullName>
    </alternativeName>
    <alternativeName>
        <fullName evidence="17">ST3Gal V</fullName>
    </alternativeName>
    <alternativeName>
        <fullName evidence="16">Sialyltransferase 9</fullName>
    </alternativeName>
</protein>
<comment type="catalytic activity">
    <reaction evidence="22">
        <text>ganglioside GA2 (d18:1(4E)/18:0) + CMP-N-acetyl-beta-neuraminate = ganglioside GM2 (d18:1(4E)/18:0) + CMP + H(+)</text>
        <dbReference type="Rhea" id="RHEA:41776"/>
        <dbReference type="ChEBI" id="CHEBI:15378"/>
        <dbReference type="ChEBI" id="CHEBI:57812"/>
        <dbReference type="ChEBI" id="CHEBI:60377"/>
        <dbReference type="ChEBI" id="CHEBI:78485"/>
        <dbReference type="ChEBI" id="CHEBI:78486"/>
    </reaction>
    <physiologicalReaction direction="left-to-right" evidence="22">
        <dbReference type="Rhea" id="RHEA:41777"/>
    </physiologicalReaction>
</comment>
<dbReference type="RefSeq" id="XP_016312032.1">
    <property type="nucleotide sequence ID" value="XM_016456546.1"/>
</dbReference>
<evidence type="ECO:0000256" key="2">
    <source>
        <dbReference type="ARBA" id="ARBA00006003"/>
    </source>
</evidence>
<dbReference type="InterPro" id="IPR051142">
    <property type="entry name" value="Glycosyltransferase_29"/>
</dbReference>
<reference evidence="25" key="2">
    <citation type="submission" date="2025-09" db="UniProtKB">
        <authorList>
            <consortium name="Ensembl"/>
        </authorList>
    </citation>
    <scope>IDENTIFICATION</scope>
</reference>
<evidence type="ECO:0000256" key="24">
    <source>
        <dbReference type="SAM" id="Phobius"/>
    </source>
</evidence>
<keyword evidence="11" id="KW-1015">Disulfide bond</keyword>
<keyword evidence="6" id="KW-0735">Signal-anchor</keyword>
<comment type="catalytic activity">
    <reaction evidence="19">
        <text>a beta-D-Gal-(1-&gt;4)-beta-D-Glc-(1&lt;-&gt;1)-Cer(d18:1(4E)) + CMP-N-acetyl-beta-neuraminate = a ganglioside GM3 (d18:1(4E)) + CMP + H(+)</text>
        <dbReference type="Rhea" id="RHEA:18417"/>
        <dbReference type="ChEBI" id="CHEBI:15378"/>
        <dbReference type="ChEBI" id="CHEBI:17950"/>
        <dbReference type="ChEBI" id="CHEBI:57812"/>
        <dbReference type="ChEBI" id="CHEBI:60065"/>
        <dbReference type="ChEBI" id="CHEBI:60377"/>
        <dbReference type="EC" id="2.4.3.9"/>
    </reaction>
    <physiologicalReaction direction="left-to-right" evidence="19">
        <dbReference type="Rhea" id="RHEA:18418"/>
    </physiologicalReaction>
</comment>
<sequence length="421" mass="46501">MKGTKAQLIFNTTQTCFYLYTWEKKTAAEIRGVVGNWFENMVTLKHLSVNDNDEDSVPLLPEASSLESPTTQHSRAESREFFLSRRNNFILSIALLLSCYSAILVPAYLPTPEPIWTNDTSAETLALLNQSAALLSQSCRSGWSVERVRTLSIPAGLLKIPVFLENGTGDWALPPPLGLQGSEEMLAQALKALPYTAVPTGPETCRRCVVVGSGGILHGKNLGPHIDQYNIIIRVNNAPVFGYEKDAGSRTTIRLIYPEGAPSQPQEYESTEVVALVAFKSLDLAWLISVVTKEPLSWWSKLWFWKNVIDSIPLQPENVRILNPEIMYRTGQVLQTYAEQQKKMVPTLGITAAVLALQVCDEVSLAGFGYDLLHPGALLHYYGSIRMDAMNTQVVHDVSAETILLRELVKSGAVRDLTGAL</sequence>
<evidence type="ECO:0000256" key="3">
    <source>
        <dbReference type="ARBA" id="ARBA00022676"/>
    </source>
</evidence>
<evidence type="ECO:0000256" key="18">
    <source>
        <dbReference type="ARBA" id="ARBA00042545"/>
    </source>
</evidence>
<evidence type="ECO:0000256" key="7">
    <source>
        <dbReference type="ARBA" id="ARBA00022989"/>
    </source>
</evidence>
<dbReference type="GeneID" id="107665608"/>
<keyword evidence="10 24" id="KW-0472">Membrane</keyword>
<evidence type="ECO:0000256" key="9">
    <source>
        <dbReference type="ARBA" id="ARBA00023098"/>
    </source>
</evidence>
<keyword evidence="9" id="KW-0443">Lipid metabolism</keyword>
<evidence type="ECO:0000256" key="10">
    <source>
        <dbReference type="ARBA" id="ARBA00023136"/>
    </source>
</evidence>
<keyword evidence="26" id="KW-1185">Reference proteome</keyword>
<comment type="catalytic activity">
    <reaction evidence="21">
        <text>a beta-D-Gal-(1&lt;-&gt;1')-ceramide + CMP-N-acetyl-beta-neuraminate = N-acetyl-alpha-neuraminosyl-(2-&gt;3)-beta-D-galactosyl-(1&lt;-&gt;1')-ceramide + CMP + H(+)</text>
        <dbReference type="Rhea" id="RHEA:41780"/>
        <dbReference type="ChEBI" id="CHEBI:15378"/>
        <dbReference type="ChEBI" id="CHEBI:57812"/>
        <dbReference type="ChEBI" id="CHEBI:60377"/>
        <dbReference type="ChEBI" id="CHEBI:82643"/>
        <dbReference type="ChEBI" id="CHEBI:143593"/>
    </reaction>
    <physiologicalReaction direction="left-to-right" evidence="21">
        <dbReference type="Rhea" id="RHEA:41781"/>
    </physiologicalReaction>
</comment>
<evidence type="ECO:0000256" key="22">
    <source>
        <dbReference type="ARBA" id="ARBA00048805"/>
    </source>
</evidence>
<evidence type="ECO:0000256" key="8">
    <source>
        <dbReference type="ARBA" id="ARBA00023034"/>
    </source>
</evidence>
<keyword evidence="7 24" id="KW-1133">Transmembrane helix</keyword>
<organism evidence="25 26">
    <name type="scientific">Sinocyclocheilus anshuiensis</name>
    <dbReference type="NCBI Taxonomy" id="1608454"/>
    <lineage>
        <taxon>Eukaryota</taxon>
        <taxon>Metazoa</taxon>
        <taxon>Chordata</taxon>
        <taxon>Craniata</taxon>
        <taxon>Vertebrata</taxon>
        <taxon>Euteleostomi</taxon>
        <taxon>Actinopterygii</taxon>
        <taxon>Neopterygii</taxon>
        <taxon>Teleostei</taxon>
        <taxon>Ostariophysi</taxon>
        <taxon>Cypriniformes</taxon>
        <taxon>Cyprinidae</taxon>
        <taxon>Cyprininae</taxon>
        <taxon>Sinocyclocheilus</taxon>
    </lineage>
</organism>
<dbReference type="Proteomes" id="UP000472260">
    <property type="component" value="Unassembled WGS sequence"/>
</dbReference>
<evidence type="ECO:0000256" key="12">
    <source>
        <dbReference type="ARBA" id="ARBA00023180"/>
    </source>
</evidence>
<dbReference type="KEGG" id="sanh:107665608"/>
<accession>A0A671KJ26</accession>
<evidence type="ECO:0000256" key="13">
    <source>
        <dbReference type="ARBA" id="ARBA00039111"/>
    </source>
</evidence>
<evidence type="ECO:0000313" key="25">
    <source>
        <dbReference type="Ensembl" id="ENSSANP00000007239.1"/>
    </source>
</evidence>
<dbReference type="Gene3D" id="3.90.1480.20">
    <property type="entry name" value="Glycosyl transferase family 29"/>
    <property type="match status" value="1"/>
</dbReference>
<dbReference type="OrthoDB" id="10264956at2759"/>
<dbReference type="GO" id="GO:0047291">
    <property type="term" value="F:lactosylceramide alpha-2,3-sialyltransferase activity"/>
    <property type="evidence" value="ECO:0007669"/>
    <property type="project" value="UniProtKB-EC"/>
</dbReference>
<evidence type="ECO:0000256" key="4">
    <source>
        <dbReference type="ARBA" id="ARBA00022679"/>
    </source>
</evidence>
<dbReference type="PANTHER" id="PTHR13713:SF94">
    <property type="entry name" value="ST3 BETA-GALACTOSIDE ALPHA-2,3-SIALYLTRANSFERASE 5, LIKE"/>
    <property type="match status" value="1"/>
</dbReference>
<comment type="similarity">
    <text evidence="2">Belongs to the glycosyltransferase 29 family.</text>
</comment>
<evidence type="ECO:0000256" key="11">
    <source>
        <dbReference type="ARBA" id="ARBA00023157"/>
    </source>
</evidence>
<evidence type="ECO:0000256" key="5">
    <source>
        <dbReference type="ARBA" id="ARBA00022692"/>
    </source>
</evidence>
<dbReference type="PANTHER" id="PTHR13713">
    <property type="entry name" value="SIALYLTRANSFERASE"/>
    <property type="match status" value="1"/>
</dbReference>
<evidence type="ECO:0000256" key="17">
    <source>
        <dbReference type="ARBA" id="ARBA00041976"/>
    </source>
</evidence>
<keyword evidence="5 24" id="KW-0812">Transmembrane</keyword>
<dbReference type="EC" id="2.4.3.9" evidence="13"/>
<dbReference type="CTD" id="554166"/>
<dbReference type="AlphaFoldDB" id="A0A671KJ26"/>
<feature type="transmembrane region" description="Helical" evidence="24">
    <location>
        <begin position="89"/>
        <end position="109"/>
    </location>
</feature>
<comment type="subcellular location">
    <subcellularLocation>
        <location evidence="1">Golgi apparatus membrane</location>
        <topology evidence="1">Single-pass type II membrane protein</topology>
    </subcellularLocation>
</comment>
<evidence type="ECO:0000256" key="15">
    <source>
        <dbReference type="ARBA" id="ARBA00041341"/>
    </source>
</evidence>
<name>A0A671KJ26_9TELE</name>
<comment type="function">
    <text evidence="20">Transfers the sialyl group (N-acetyl-alpha-neuraminyl or NeuAc) from CMP-NeuAc to the non-reducing terminal galactose (Gal) of glycosphingolipids forming gangliosides (important molecules involved in the regulation of multiple cellular processes, including cell proliferation and differentiation, apoptosis, embryogenesis, development, and oncogenesis). Mainly involved in the biosynthesis of ganglioside GM3 but can also use different glycolipids as substrate acceptors such as D-galactosylceramide (GalCer), asialo-GM2 (GA2) and asialo-GM1 (GA1), although less preferentially than beta-D-Gal-(1-&gt;4)-beta-D-Glc-(1&lt;-&gt;1)-Cer (LacCer).</text>
</comment>
<evidence type="ECO:0000256" key="16">
    <source>
        <dbReference type="ARBA" id="ARBA00041896"/>
    </source>
</evidence>
<evidence type="ECO:0000256" key="20">
    <source>
        <dbReference type="ARBA" id="ARBA00045587"/>
    </source>
</evidence>
<dbReference type="FunFam" id="3.90.1480.20:FF:000006">
    <property type="entry name" value="ST3 beta-galactoside alpha-2,3-sialyltransferase 5"/>
    <property type="match status" value="1"/>
</dbReference>
<keyword evidence="8" id="KW-0333">Golgi apparatus</keyword>
<evidence type="ECO:0000256" key="19">
    <source>
        <dbReference type="ARBA" id="ARBA00043651"/>
    </source>
</evidence>
<dbReference type="GO" id="GO:0000139">
    <property type="term" value="C:Golgi membrane"/>
    <property type="evidence" value="ECO:0007669"/>
    <property type="project" value="UniProtKB-SubCell"/>
</dbReference>
<dbReference type="Ensembl" id="ENSSANT00000007789.1">
    <property type="protein sequence ID" value="ENSSANP00000007239.1"/>
    <property type="gene ID" value="ENSSANG00000004142.1"/>
</dbReference>
<evidence type="ECO:0000313" key="26">
    <source>
        <dbReference type="Proteomes" id="UP000472260"/>
    </source>
</evidence>
<gene>
    <name evidence="25" type="primary">st3gal7</name>
</gene>
<evidence type="ECO:0000256" key="6">
    <source>
        <dbReference type="ARBA" id="ARBA00022968"/>
    </source>
</evidence>
<reference evidence="25" key="1">
    <citation type="submission" date="2025-08" db="UniProtKB">
        <authorList>
            <consortium name="Ensembl"/>
        </authorList>
    </citation>
    <scope>IDENTIFICATION</scope>
</reference>
<evidence type="ECO:0000256" key="14">
    <source>
        <dbReference type="ARBA" id="ARBA00039792"/>
    </source>
</evidence>
<evidence type="ECO:0000256" key="21">
    <source>
        <dbReference type="ARBA" id="ARBA00048050"/>
    </source>
</evidence>
<dbReference type="InterPro" id="IPR038578">
    <property type="entry name" value="GT29-like_sf"/>
</dbReference>
<evidence type="ECO:0000256" key="1">
    <source>
        <dbReference type="ARBA" id="ARBA00004323"/>
    </source>
</evidence>
<keyword evidence="12" id="KW-0325">Glycoprotein</keyword>
<proteinExistence type="inferred from homology"/>
<keyword evidence="3" id="KW-0328">Glycosyltransferase</keyword>
<dbReference type="GO" id="GO:0006629">
    <property type="term" value="P:lipid metabolic process"/>
    <property type="evidence" value="ECO:0007669"/>
    <property type="project" value="UniProtKB-KW"/>
</dbReference>
<comment type="catalytic activity">
    <reaction evidence="23">
        <text>ganglioside GA1 (d18:1(4E)/18:0) + CMP-N-acetyl-beta-neuraminate = ganglioside GM1 (d18:1(4E)/18:0) + CMP + H(+)</text>
        <dbReference type="Rhea" id="RHEA:41784"/>
        <dbReference type="ChEBI" id="CHEBI:15378"/>
        <dbReference type="ChEBI" id="CHEBI:57812"/>
        <dbReference type="ChEBI" id="CHEBI:60377"/>
        <dbReference type="ChEBI" id="CHEBI:73110"/>
        <dbReference type="ChEBI" id="CHEBI:78484"/>
    </reaction>
    <physiologicalReaction direction="left-to-right" evidence="23">
        <dbReference type="Rhea" id="RHEA:41785"/>
    </physiologicalReaction>
</comment>
<evidence type="ECO:0000256" key="23">
    <source>
        <dbReference type="ARBA" id="ARBA00049539"/>
    </source>
</evidence>
<dbReference type="InterPro" id="IPR001675">
    <property type="entry name" value="Glyco_trans_29"/>
</dbReference>